<name>A0A9W8IDP3_9FUNG</name>
<dbReference type="OrthoDB" id="1727522at2759"/>
<dbReference type="PROSITE" id="PS51363">
    <property type="entry name" value="W2"/>
    <property type="match status" value="1"/>
</dbReference>
<dbReference type="EMBL" id="JANBUW010000021">
    <property type="protein sequence ID" value="KAJ2850897.1"/>
    <property type="molecule type" value="Genomic_DNA"/>
</dbReference>
<feature type="coiled-coil region" evidence="1">
    <location>
        <begin position="269"/>
        <end position="296"/>
    </location>
</feature>
<dbReference type="PANTHER" id="PTHR14208:SF2">
    <property type="entry name" value="PROTEIN KRASAVIETZ"/>
    <property type="match status" value="1"/>
</dbReference>
<dbReference type="InterPro" id="IPR003307">
    <property type="entry name" value="W2_domain"/>
</dbReference>
<dbReference type="InterPro" id="IPR016024">
    <property type="entry name" value="ARM-type_fold"/>
</dbReference>
<organism evidence="5 6">
    <name type="scientific">Coemansia brasiliensis</name>
    <dbReference type="NCBI Taxonomy" id="2650707"/>
    <lineage>
        <taxon>Eukaryota</taxon>
        <taxon>Fungi</taxon>
        <taxon>Fungi incertae sedis</taxon>
        <taxon>Zoopagomycota</taxon>
        <taxon>Kickxellomycotina</taxon>
        <taxon>Kickxellomycetes</taxon>
        <taxon>Kickxellales</taxon>
        <taxon>Kickxellaceae</taxon>
        <taxon>Coemansia</taxon>
    </lineage>
</organism>
<evidence type="ECO:0000256" key="1">
    <source>
        <dbReference type="SAM" id="Coils"/>
    </source>
</evidence>
<dbReference type="AlphaFoldDB" id="A0A9W8IDP3"/>
<dbReference type="GO" id="GO:0005737">
    <property type="term" value="C:cytoplasm"/>
    <property type="evidence" value="ECO:0007669"/>
    <property type="project" value="TreeGrafter"/>
</dbReference>
<feature type="domain" description="W2" evidence="3">
    <location>
        <begin position="276"/>
        <end position="440"/>
    </location>
</feature>
<dbReference type="SMART" id="SM00515">
    <property type="entry name" value="eIF5C"/>
    <property type="match status" value="1"/>
</dbReference>
<dbReference type="Pfam" id="PF02020">
    <property type="entry name" value="W2"/>
    <property type="match status" value="1"/>
</dbReference>
<dbReference type="Gene3D" id="1.25.40.180">
    <property type="match status" value="1"/>
</dbReference>
<dbReference type="GO" id="GO:0016020">
    <property type="term" value="C:membrane"/>
    <property type="evidence" value="ECO:0007669"/>
    <property type="project" value="TreeGrafter"/>
</dbReference>
<dbReference type="PROSITE" id="PS51746">
    <property type="entry name" value="PPM_2"/>
    <property type="match status" value="1"/>
</dbReference>
<dbReference type="PANTHER" id="PTHR14208">
    <property type="entry name" value="BASIC LEUCINE ZIPPER AND W2 DOMAIN-CONTAINING PROTEIN"/>
    <property type="match status" value="1"/>
</dbReference>
<dbReference type="Proteomes" id="UP001139887">
    <property type="component" value="Unassembled WGS sequence"/>
</dbReference>
<dbReference type="InterPro" id="IPR001932">
    <property type="entry name" value="PPM-type_phosphatase-like_dom"/>
</dbReference>
<evidence type="ECO:0000256" key="2">
    <source>
        <dbReference type="SAM" id="MobiDB-lite"/>
    </source>
</evidence>
<dbReference type="InterPro" id="IPR057397">
    <property type="entry name" value="HEAT_5MP1_2"/>
</dbReference>
<feature type="region of interest" description="Disordered" evidence="2">
    <location>
        <begin position="657"/>
        <end position="706"/>
    </location>
</feature>
<accession>A0A9W8IDP3</accession>
<evidence type="ECO:0000313" key="6">
    <source>
        <dbReference type="Proteomes" id="UP001139887"/>
    </source>
</evidence>
<keyword evidence="6" id="KW-1185">Reference proteome</keyword>
<keyword evidence="1" id="KW-0175">Coiled coil</keyword>
<gene>
    <name evidence="5" type="ORF">IWW36_001523</name>
</gene>
<evidence type="ECO:0000259" key="4">
    <source>
        <dbReference type="PROSITE" id="PS51746"/>
    </source>
</evidence>
<protein>
    <submittedName>
        <fullName evidence="5">Uncharacterized protein</fullName>
    </submittedName>
</protein>
<feature type="coiled-coil region" evidence="1">
    <location>
        <begin position="420"/>
        <end position="450"/>
    </location>
</feature>
<dbReference type="SMART" id="SM00332">
    <property type="entry name" value="PP2Cc"/>
    <property type="match status" value="1"/>
</dbReference>
<reference evidence="5" key="1">
    <citation type="submission" date="2022-07" db="EMBL/GenBank/DDBJ databases">
        <title>Phylogenomic reconstructions and comparative analyses of Kickxellomycotina fungi.</title>
        <authorList>
            <person name="Reynolds N.K."/>
            <person name="Stajich J.E."/>
            <person name="Barry K."/>
            <person name="Grigoriev I.V."/>
            <person name="Crous P."/>
            <person name="Smith M.E."/>
        </authorList>
    </citation>
    <scope>NUCLEOTIDE SEQUENCE</scope>
    <source>
        <strain evidence="5">NRRL 1566</strain>
    </source>
</reference>
<dbReference type="Pfam" id="PF25504">
    <property type="entry name" value="HEAT_5MP1_2"/>
    <property type="match status" value="1"/>
</dbReference>
<evidence type="ECO:0000313" key="5">
    <source>
        <dbReference type="EMBL" id="KAJ2850897.1"/>
    </source>
</evidence>
<comment type="caution">
    <text evidence="5">The sequence shown here is derived from an EMBL/GenBank/DDBJ whole genome shotgun (WGS) entry which is preliminary data.</text>
</comment>
<dbReference type="SUPFAM" id="SSF48371">
    <property type="entry name" value="ARM repeat"/>
    <property type="match status" value="1"/>
</dbReference>
<dbReference type="InterPro" id="IPR036457">
    <property type="entry name" value="PPM-type-like_dom_sf"/>
</dbReference>
<evidence type="ECO:0000259" key="3">
    <source>
        <dbReference type="PROSITE" id="PS51363"/>
    </source>
</evidence>
<dbReference type="SUPFAM" id="SSF81606">
    <property type="entry name" value="PP2C-like"/>
    <property type="match status" value="1"/>
</dbReference>
<sequence length="858" mass="95915">MSTQVSNEKPTLSGVRIRTRKRDAKAKAKYEPEAFRDSLFQLIENVDPTDYTKFSSILDSAGNTLDYRRYGDSFFELFVTGGLIAPGGIINYDEEYGRFPFSLFELATGEDALAGAQRWGDLILKLTRRYKYLERTFSESLVHILKNIHRYTEDENKKLALGVGVLVSEGFLTLDPLKTLQEDHLTKEGVALRFLTDMLQVYLKRNSIKQLHKLLSRAKLSNLTEFFPPNKRDDDCFARHFEAEDMPQLIELHAATQASLHRSTFVQGVSAILRDAKEEESDEDELEDREEMIQAANLKVAKAVKAAMRTNKWEQHQAVTLAWDGIMNAVHWSFKSEQIEAQALRQIKRHSPVLELLTTEPKSEIALLKHVQTYAYNEPRLTKHFGRIVLELYNTDVLSDSAIIFWATKGAKPEGKSGFLKQTEALVRNLEALESESESEDEKKQGATRELMVPSIHRTLAPRFQAVLASAWISKRVAAKYVQGYIKQVQEQSQRQEGQREAIAFAPPIQVQVLDIGEGAPYEALDAINGGEDSLFHARNKQNLIYGVSDGVGGWNESGIDPSLFSRSLTAYSAAAAERSFLLHDSDETDPKDIMRRAFAAMRRDEIPAYGSATELVLSLSLASGRLRTAQLGDSTYAVLDAKQRARFVSTEQQHRFNMPFQLTIPPTEDGPPPQRPSPEGEGDGEESAQFFRPRPAQESGAVQHGQENDDFADLAAVGFDTPADARENSHMLAHNEVVVAATDGLFDNVRVDEVEKLAERFMQAIGKIQHLKDLPSQSSKESATSDLFGGLAYSIAAQAVANYIQGDLRSPFAERAKLAGYSFTGGKPDDVTVMLAWIKETCKTDAHYKLSQLDPKL</sequence>
<proteinExistence type="predicted"/>
<dbReference type="Gene3D" id="3.60.40.10">
    <property type="entry name" value="PPM-type phosphatase domain"/>
    <property type="match status" value="1"/>
</dbReference>
<feature type="domain" description="PPM-type phosphatase" evidence="4">
    <location>
        <begin position="515"/>
        <end position="839"/>
    </location>
</feature>
<dbReference type="InterPro" id="IPR051245">
    <property type="entry name" value="eIF5-mimic_regulator"/>
</dbReference>